<dbReference type="AlphaFoldDB" id="A0A4Y9XL13"/>
<proteinExistence type="predicted"/>
<accession>A0A4Y9XL13</accession>
<dbReference type="Proteomes" id="UP000298327">
    <property type="component" value="Unassembled WGS sequence"/>
</dbReference>
<sequence length="307" mass="34993">LDLHLLIWSLQKLPQLETLHFQYLVRVTNWRAPDISVDLPHLSSISVTSSHYAYLCQVANHIRFPATARVQVRFMPEETLVPERWTKISESLLRFYPNFTSAQPSRVHIQTDRGKCHIACWYGPLSAISETPSHTTADFLFELDCSQNLYLGRPYFFTEPFRILFKDLGLASAPSLSLSEQCMSSLWQIDWARIFREATCVQELRVSHWIHSPLNAARSARAAPPLADGQVSTSTSPFPTPPLPALKKLIVANALLSDHIGGDFWALEQYLMYRWDRDAALEELAFDNCSGEFDARHLNRYTQAGSK</sequence>
<reference evidence="1 2" key="1">
    <citation type="submission" date="2019-02" db="EMBL/GenBank/DDBJ databases">
        <title>Genome sequencing of the rare red list fungi Dentipellis fragilis.</title>
        <authorList>
            <person name="Buettner E."/>
            <person name="Kellner H."/>
        </authorList>
    </citation>
    <scope>NUCLEOTIDE SEQUENCE [LARGE SCALE GENOMIC DNA]</scope>
    <source>
        <strain evidence="1 2">DSM 105465</strain>
    </source>
</reference>
<evidence type="ECO:0000313" key="2">
    <source>
        <dbReference type="Proteomes" id="UP000298327"/>
    </source>
</evidence>
<organism evidence="1 2">
    <name type="scientific">Dentipellis fragilis</name>
    <dbReference type="NCBI Taxonomy" id="205917"/>
    <lineage>
        <taxon>Eukaryota</taxon>
        <taxon>Fungi</taxon>
        <taxon>Dikarya</taxon>
        <taxon>Basidiomycota</taxon>
        <taxon>Agaricomycotina</taxon>
        <taxon>Agaricomycetes</taxon>
        <taxon>Russulales</taxon>
        <taxon>Hericiaceae</taxon>
        <taxon>Dentipellis</taxon>
    </lineage>
</organism>
<protein>
    <submittedName>
        <fullName evidence="1">Uncharacterized protein</fullName>
    </submittedName>
</protein>
<feature type="non-terminal residue" evidence="1">
    <location>
        <position position="1"/>
    </location>
</feature>
<name>A0A4Y9XL13_9AGAM</name>
<evidence type="ECO:0000313" key="1">
    <source>
        <dbReference type="EMBL" id="TFY50725.1"/>
    </source>
</evidence>
<keyword evidence="2" id="KW-1185">Reference proteome</keyword>
<gene>
    <name evidence="1" type="ORF">EVG20_g11362</name>
</gene>
<dbReference type="OrthoDB" id="10499787at2759"/>
<comment type="caution">
    <text evidence="1">The sequence shown here is derived from an EMBL/GenBank/DDBJ whole genome shotgun (WGS) entry which is preliminary data.</text>
</comment>
<dbReference type="EMBL" id="SEOQ01001722">
    <property type="protein sequence ID" value="TFY50725.1"/>
    <property type="molecule type" value="Genomic_DNA"/>
</dbReference>